<proteinExistence type="predicted"/>
<dbReference type="AlphaFoldDB" id="A0A4U8W5X0"/>
<protein>
    <submittedName>
        <fullName evidence="1">Uncharacterized protein involved in stress response</fullName>
    </submittedName>
</protein>
<sequence>MAIDDQRAGSGKVTLSKATPSINLTRPGELQGIMRVELTWAARAKSLFRRSTPVELELGCLYELADGRTGVLRTATDAGALEFEPHILLDRDGARPGSAGFHMDLARPEAFRQVLIFALCAQAPNWAAAKGTLTLAPTIGANVELALDEPVADTRSCAIALLQNQGAGITVYREARYLTGALDELVRTYRWGMDMDSARA</sequence>
<evidence type="ECO:0000313" key="1">
    <source>
        <dbReference type="EMBL" id="VFB00420.1"/>
    </source>
</evidence>
<reference evidence="1 2" key="1">
    <citation type="submission" date="2019-02" db="EMBL/GenBank/DDBJ databases">
        <authorList>
            <consortium name="Pathogen Informatics"/>
        </authorList>
    </citation>
    <scope>NUCLEOTIDE SEQUENCE [LARGE SCALE GENOMIC DNA]</scope>
    <source>
        <strain evidence="1 2">3012STDY6756504</strain>
    </source>
</reference>
<dbReference type="EMBL" id="LR215973">
    <property type="protein sequence ID" value="VFB00420.1"/>
    <property type="molecule type" value="Genomic_DNA"/>
</dbReference>
<organism evidence="1 2">
    <name type="scientific">Nocardia cyriacigeorgica</name>
    <dbReference type="NCBI Taxonomy" id="135487"/>
    <lineage>
        <taxon>Bacteria</taxon>
        <taxon>Bacillati</taxon>
        <taxon>Actinomycetota</taxon>
        <taxon>Actinomycetes</taxon>
        <taxon>Mycobacteriales</taxon>
        <taxon>Nocardiaceae</taxon>
        <taxon>Nocardia</taxon>
    </lineage>
</organism>
<gene>
    <name evidence="1" type="ORF">NCTC10797_04216</name>
</gene>
<accession>A0A4U8W5X0</accession>
<evidence type="ECO:0000313" key="2">
    <source>
        <dbReference type="Proteomes" id="UP000290439"/>
    </source>
</evidence>
<dbReference type="Proteomes" id="UP000290439">
    <property type="component" value="Chromosome"/>
</dbReference>
<dbReference type="RefSeq" id="WP_130918289.1">
    <property type="nucleotide sequence ID" value="NZ_LR215973.1"/>
</dbReference>
<name>A0A4U8W5X0_9NOCA</name>